<evidence type="ECO:0000259" key="7">
    <source>
        <dbReference type="PROSITE" id="PS50110"/>
    </source>
</evidence>
<proteinExistence type="predicted"/>
<keyword evidence="9" id="KW-1185">Reference proteome</keyword>
<dbReference type="PROSITE" id="PS50109">
    <property type="entry name" value="HIS_KIN"/>
    <property type="match status" value="1"/>
</dbReference>
<dbReference type="Pfam" id="PF00072">
    <property type="entry name" value="Response_reg"/>
    <property type="match status" value="1"/>
</dbReference>
<evidence type="ECO:0000256" key="5">
    <source>
        <dbReference type="SAM" id="Phobius"/>
    </source>
</evidence>
<dbReference type="EMBL" id="QPJK01000003">
    <property type="protein sequence ID" value="RCW72491.1"/>
    <property type="molecule type" value="Genomic_DNA"/>
</dbReference>
<dbReference type="Gene3D" id="3.40.50.2300">
    <property type="match status" value="1"/>
</dbReference>
<dbReference type="InterPro" id="IPR011006">
    <property type="entry name" value="CheY-like_superfamily"/>
</dbReference>
<name>A0A368XWX6_9BURK</name>
<dbReference type="EC" id="2.7.13.3" evidence="2"/>
<feature type="domain" description="Histidine kinase" evidence="6">
    <location>
        <begin position="74"/>
        <end position="273"/>
    </location>
</feature>
<evidence type="ECO:0000313" key="8">
    <source>
        <dbReference type="EMBL" id="RCW72491.1"/>
    </source>
</evidence>
<dbReference type="InterPro" id="IPR001789">
    <property type="entry name" value="Sig_transdc_resp-reg_receiver"/>
</dbReference>
<comment type="caution">
    <text evidence="8">The sequence shown here is derived from an EMBL/GenBank/DDBJ whole genome shotgun (WGS) entry which is preliminary data.</text>
</comment>
<keyword evidence="3 4" id="KW-0597">Phosphoprotein</keyword>
<evidence type="ECO:0000259" key="6">
    <source>
        <dbReference type="PROSITE" id="PS50109"/>
    </source>
</evidence>
<dbReference type="RefSeq" id="WP_170168156.1">
    <property type="nucleotide sequence ID" value="NZ_QPJK01000003.1"/>
</dbReference>
<evidence type="ECO:0000256" key="1">
    <source>
        <dbReference type="ARBA" id="ARBA00000085"/>
    </source>
</evidence>
<keyword evidence="5" id="KW-1133">Transmembrane helix</keyword>
<keyword evidence="5" id="KW-0472">Membrane</keyword>
<dbReference type="SUPFAM" id="SSF52172">
    <property type="entry name" value="CheY-like"/>
    <property type="match status" value="1"/>
</dbReference>
<dbReference type="PANTHER" id="PTHR44591:SF3">
    <property type="entry name" value="RESPONSE REGULATORY DOMAIN-CONTAINING PROTEIN"/>
    <property type="match status" value="1"/>
</dbReference>
<dbReference type="SMART" id="SM00448">
    <property type="entry name" value="REC"/>
    <property type="match status" value="1"/>
</dbReference>
<accession>A0A368XWX6</accession>
<dbReference type="InterPro" id="IPR036890">
    <property type="entry name" value="HATPase_C_sf"/>
</dbReference>
<dbReference type="AlphaFoldDB" id="A0A368XWX6"/>
<dbReference type="InterPro" id="IPR050595">
    <property type="entry name" value="Bact_response_regulator"/>
</dbReference>
<feature type="modified residue" description="4-aspartylphosphate" evidence="4">
    <location>
        <position position="340"/>
    </location>
</feature>
<keyword evidence="5" id="KW-0812">Transmembrane</keyword>
<dbReference type="PROSITE" id="PS50110">
    <property type="entry name" value="RESPONSE_REGULATORY"/>
    <property type="match status" value="1"/>
</dbReference>
<protein>
    <recommendedName>
        <fullName evidence="2">histidine kinase</fullName>
        <ecNumber evidence="2">2.7.13.3</ecNumber>
    </recommendedName>
</protein>
<feature type="domain" description="Response regulatory" evidence="7">
    <location>
        <begin position="291"/>
        <end position="405"/>
    </location>
</feature>
<comment type="catalytic activity">
    <reaction evidence="1">
        <text>ATP + protein L-histidine = ADP + protein N-phospho-L-histidine.</text>
        <dbReference type="EC" id="2.7.13.3"/>
    </reaction>
</comment>
<dbReference type="InterPro" id="IPR005467">
    <property type="entry name" value="His_kinase_dom"/>
</dbReference>
<dbReference type="CDD" id="cd00082">
    <property type="entry name" value="HisKA"/>
    <property type="match status" value="1"/>
</dbReference>
<reference evidence="8 9" key="1">
    <citation type="submission" date="2018-07" db="EMBL/GenBank/DDBJ databases">
        <title>Genomic Encyclopedia of Type Strains, Phase IV (KMG-IV): sequencing the most valuable type-strain genomes for metagenomic binning, comparative biology and taxonomic classification.</title>
        <authorList>
            <person name="Goeker M."/>
        </authorList>
    </citation>
    <scope>NUCLEOTIDE SEQUENCE [LARGE SCALE GENOMIC DNA]</scope>
    <source>
        <strain evidence="8 9">DSM 21634</strain>
    </source>
</reference>
<dbReference type="InterPro" id="IPR003661">
    <property type="entry name" value="HisK_dim/P_dom"/>
</dbReference>
<sequence length="405" mass="41753">MLPTRAVRRGVLLMAAAPVVAGLVWLGAGAPPPSAGGLAWLGGLWLGWTAGVAWLLQRSVRASAAPAPADWLAVAAHALRNRLAALGGATEVLAAPLVEPAVRERARAIAGQQLRQLADLASNLAELAESTAGADRVHGAPLDLATLALAALDGQRPLAVGQLLLHATQPAPVLGEPRALEQLLAALLRHALRQLPHGAGLVLEVRAEPPEAVLRLRSDRPAPALAPQRPAQPLDDPDLGLALAHCTAARHGGRLSILGGAEPAIELRLPLQPGAAPGVRAEARPRDAGLRLLLVEDVAGVRDSLAAQLRDEGHAVSAQADGEAGLRSLLAEWPDAAVVDLSLPGMTGCALARSARRAGYAGRMVAIAGYEPSQERSEALRAGFDTCLHKPVRASQLRQALAGPG</sequence>
<gene>
    <name evidence="8" type="ORF">DES41_10396</name>
</gene>
<evidence type="ECO:0000313" key="9">
    <source>
        <dbReference type="Proteomes" id="UP000252884"/>
    </source>
</evidence>
<evidence type="ECO:0000256" key="2">
    <source>
        <dbReference type="ARBA" id="ARBA00012438"/>
    </source>
</evidence>
<feature type="transmembrane region" description="Helical" evidence="5">
    <location>
        <begin position="12"/>
        <end position="31"/>
    </location>
</feature>
<organism evidence="8 9">
    <name type="scientific">Pseudorhodoferax soli</name>
    <dbReference type="NCBI Taxonomy" id="545864"/>
    <lineage>
        <taxon>Bacteria</taxon>
        <taxon>Pseudomonadati</taxon>
        <taxon>Pseudomonadota</taxon>
        <taxon>Betaproteobacteria</taxon>
        <taxon>Burkholderiales</taxon>
        <taxon>Comamonadaceae</taxon>
    </lineage>
</organism>
<feature type="transmembrane region" description="Helical" evidence="5">
    <location>
        <begin position="37"/>
        <end position="56"/>
    </location>
</feature>
<dbReference type="Proteomes" id="UP000252884">
    <property type="component" value="Unassembled WGS sequence"/>
</dbReference>
<dbReference type="GO" id="GO:0000155">
    <property type="term" value="F:phosphorelay sensor kinase activity"/>
    <property type="evidence" value="ECO:0007669"/>
    <property type="project" value="InterPro"/>
</dbReference>
<evidence type="ECO:0000256" key="4">
    <source>
        <dbReference type="PROSITE-ProRule" id="PRU00169"/>
    </source>
</evidence>
<evidence type="ECO:0000256" key="3">
    <source>
        <dbReference type="ARBA" id="ARBA00022553"/>
    </source>
</evidence>
<dbReference type="PANTHER" id="PTHR44591">
    <property type="entry name" value="STRESS RESPONSE REGULATOR PROTEIN 1"/>
    <property type="match status" value="1"/>
</dbReference>
<dbReference type="SUPFAM" id="SSF55874">
    <property type="entry name" value="ATPase domain of HSP90 chaperone/DNA topoisomerase II/histidine kinase"/>
    <property type="match status" value="1"/>
</dbReference>